<dbReference type="PANTHER" id="PTHR45614:SF199">
    <property type="entry name" value="MYB-LIKE TRANSCRIPTION FACTOR (EUROFUNG)-RELATED"/>
    <property type="match status" value="1"/>
</dbReference>
<reference evidence="7 8" key="1">
    <citation type="journal article" date="2010" name="Nat. Biotechnol.">
        <title>Genome sequence of the model mushroom Schizophyllum commune.</title>
        <authorList>
            <person name="Ohm R.A."/>
            <person name="de Jong J.F."/>
            <person name="Lugones L.G."/>
            <person name="Aerts A."/>
            <person name="Kothe E."/>
            <person name="Stajich J.E."/>
            <person name="de Vries R.P."/>
            <person name="Record E."/>
            <person name="Levasseur A."/>
            <person name="Baker S.E."/>
            <person name="Bartholomew K.A."/>
            <person name="Coutinho P.M."/>
            <person name="Erdmann S."/>
            <person name="Fowler T.J."/>
            <person name="Gathman A.C."/>
            <person name="Lombard V."/>
            <person name="Henrissat B."/>
            <person name="Knabe N."/>
            <person name="Kuees U."/>
            <person name="Lilly W.W."/>
            <person name="Lindquist E."/>
            <person name="Lucas S."/>
            <person name="Magnuson J.K."/>
            <person name="Piumi F."/>
            <person name="Raudaskoski M."/>
            <person name="Salamov A."/>
            <person name="Schmutz J."/>
            <person name="Schwarze F.W.M.R."/>
            <person name="vanKuyk P.A."/>
            <person name="Horton J.S."/>
            <person name="Grigoriev I.V."/>
            <person name="Woesten H.A.B."/>
        </authorList>
    </citation>
    <scope>NUCLEOTIDE SEQUENCE [LARGE SCALE GENOMIC DNA]</scope>
    <source>
        <strain evidence="8">H4-8 / FGSC 9210</strain>
    </source>
</reference>
<dbReference type="HOGENOM" id="CLU_804501_0_0_1"/>
<gene>
    <name evidence="7" type="ORF">SCHCODRAFT_68168</name>
</gene>
<feature type="domain" description="HTH myb-type" evidence="6">
    <location>
        <begin position="1"/>
        <end position="56"/>
    </location>
</feature>
<dbReference type="CDD" id="cd00167">
    <property type="entry name" value="SANT"/>
    <property type="match status" value="2"/>
</dbReference>
<dbReference type="GO" id="GO:0000981">
    <property type="term" value="F:DNA-binding transcription factor activity, RNA polymerase II-specific"/>
    <property type="evidence" value="ECO:0007669"/>
    <property type="project" value="TreeGrafter"/>
</dbReference>
<feature type="domain" description="HTH myb-type" evidence="6">
    <location>
        <begin position="58"/>
        <end position="108"/>
    </location>
</feature>
<evidence type="ECO:0000256" key="3">
    <source>
        <dbReference type="ARBA" id="ARBA00023242"/>
    </source>
</evidence>
<dbReference type="PROSITE" id="PS50090">
    <property type="entry name" value="MYB_LIKE"/>
    <property type="match status" value="2"/>
</dbReference>
<dbReference type="VEuPathDB" id="FungiDB:SCHCODRAFT_02625307"/>
<dbReference type="Pfam" id="PF00249">
    <property type="entry name" value="Myb_DNA-binding"/>
    <property type="match status" value="2"/>
</dbReference>
<evidence type="ECO:0000313" key="7">
    <source>
        <dbReference type="EMBL" id="EFI97000.1"/>
    </source>
</evidence>
<dbReference type="Gene3D" id="1.10.10.60">
    <property type="entry name" value="Homeodomain-like"/>
    <property type="match status" value="2"/>
</dbReference>
<feature type="domain" description="Myb-like" evidence="5">
    <location>
        <begin position="53"/>
        <end position="104"/>
    </location>
</feature>
<dbReference type="eggNOG" id="KOG0048">
    <property type="taxonomic scope" value="Eukaryota"/>
</dbReference>
<evidence type="ECO:0000256" key="2">
    <source>
        <dbReference type="ARBA" id="ARBA00023163"/>
    </source>
</evidence>
<evidence type="ECO:0000259" key="5">
    <source>
        <dbReference type="PROSITE" id="PS50090"/>
    </source>
</evidence>
<feature type="region of interest" description="Disordered" evidence="4">
    <location>
        <begin position="110"/>
        <end position="149"/>
    </location>
</feature>
<dbReference type="InterPro" id="IPR050560">
    <property type="entry name" value="MYB_TF"/>
</dbReference>
<evidence type="ECO:0000313" key="8">
    <source>
        <dbReference type="Proteomes" id="UP000007431"/>
    </source>
</evidence>
<sequence length="345" mass="37708">MATDVVKGGWAPDEDERLVKAIEKHGTRWSLVAQVVQTRNSDQCAKRWTDTLNPAIDRTTWTAAQDDLLIRAVNEHGKVWTKIVKTYFPGRTGLAAKNRYNSITRFVSTSATRPRRDSAAPYERRKSVSSVTSAGNASPSSSAAPLSPINPDATSSLSSCIALKPEPSWSDQLPPLPTPSLPDPSMCAAMPRSAQSSDIFVGTKFEAMRCFPMLPNAASAYEQALQRQNMELQRRRSMQESMLSMPNDLSLGAFPPATNASLDDPFFTHAGASMLGRASMPPFPPAGLPPLDPSYFDTAPYSVPVSAPQPTLPTNLNANWSRQWDPYAAERQSQAQTNKSSNYVF</sequence>
<dbReference type="AlphaFoldDB" id="D8Q5N9"/>
<dbReference type="InterPro" id="IPR001005">
    <property type="entry name" value="SANT/Myb"/>
</dbReference>
<dbReference type="FunFam" id="1.10.10.60:FF:000016">
    <property type="entry name" value="Transcriptional activator Myb isoform A"/>
    <property type="match status" value="1"/>
</dbReference>
<proteinExistence type="predicted"/>
<dbReference type="KEGG" id="scm:SCHCO_02625307"/>
<name>D8Q5N9_SCHCM</name>
<keyword evidence="2" id="KW-0804">Transcription</keyword>
<dbReference type="SMART" id="SM00717">
    <property type="entry name" value="SANT"/>
    <property type="match status" value="2"/>
</dbReference>
<dbReference type="InParanoid" id="D8Q5N9"/>
<evidence type="ECO:0000256" key="4">
    <source>
        <dbReference type="SAM" id="MobiDB-lite"/>
    </source>
</evidence>
<dbReference type="OrthoDB" id="2143914at2759"/>
<dbReference type="SUPFAM" id="SSF46689">
    <property type="entry name" value="Homeodomain-like"/>
    <property type="match status" value="1"/>
</dbReference>
<protein>
    <submittedName>
        <fullName evidence="7">Uncharacterized protein</fullName>
    </submittedName>
</protein>
<feature type="compositionally biased region" description="Basic and acidic residues" evidence="4">
    <location>
        <begin position="114"/>
        <end position="126"/>
    </location>
</feature>
<dbReference type="Proteomes" id="UP000007431">
    <property type="component" value="Unassembled WGS sequence"/>
</dbReference>
<dbReference type="STRING" id="578458.D8Q5N9"/>
<keyword evidence="1" id="KW-0805">Transcription regulation</keyword>
<accession>D8Q5N9</accession>
<feature type="compositionally biased region" description="Low complexity" evidence="4">
    <location>
        <begin position="129"/>
        <end position="149"/>
    </location>
</feature>
<keyword evidence="8" id="KW-1185">Reference proteome</keyword>
<evidence type="ECO:0000256" key="1">
    <source>
        <dbReference type="ARBA" id="ARBA00023015"/>
    </source>
</evidence>
<feature type="domain" description="Myb-like" evidence="5">
    <location>
        <begin position="2"/>
        <end position="52"/>
    </location>
</feature>
<dbReference type="GO" id="GO:0045944">
    <property type="term" value="P:positive regulation of transcription by RNA polymerase II"/>
    <property type="evidence" value="ECO:0007669"/>
    <property type="project" value="TreeGrafter"/>
</dbReference>
<dbReference type="PANTHER" id="PTHR45614">
    <property type="entry name" value="MYB PROTEIN-RELATED"/>
    <property type="match status" value="1"/>
</dbReference>
<dbReference type="PROSITE" id="PS51294">
    <property type="entry name" value="HTH_MYB"/>
    <property type="match status" value="2"/>
</dbReference>
<dbReference type="GeneID" id="9589985"/>
<dbReference type="InterPro" id="IPR017930">
    <property type="entry name" value="Myb_dom"/>
</dbReference>
<dbReference type="GO" id="GO:0000278">
    <property type="term" value="P:mitotic cell cycle"/>
    <property type="evidence" value="ECO:0007669"/>
    <property type="project" value="TreeGrafter"/>
</dbReference>
<dbReference type="EMBL" id="GL377306">
    <property type="protein sequence ID" value="EFI97000.1"/>
    <property type="molecule type" value="Genomic_DNA"/>
</dbReference>
<evidence type="ECO:0000259" key="6">
    <source>
        <dbReference type="PROSITE" id="PS51294"/>
    </source>
</evidence>
<dbReference type="GO" id="GO:0005634">
    <property type="term" value="C:nucleus"/>
    <property type="evidence" value="ECO:0007669"/>
    <property type="project" value="TreeGrafter"/>
</dbReference>
<dbReference type="GO" id="GO:0000978">
    <property type="term" value="F:RNA polymerase II cis-regulatory region sequence-specific DNA binding"/>
    <property type="evidence" value="ECO:0007669"/>
    <property type="project" value="TreeGrafter"/>
</dbReference>
<keyword evidence="3" id="KW-0539">Nucleus</keyword>
<organism evidence="8">
    <name type="scientific">Schizophyllum commune (strain H4-8 / FGSC 9210)</name>
    <name type="common">Split gill fungus</name>
    <dbReference type="NCBI Taxonomy" id="578458"/>
    <lineage>
        <taxon>Eukaryota</taxon>
        <taxon>Fungi</taxon>
        <taxon>Dikarya</taxon>
        <taxon>Basidiomycota</taxon>
        <taxon>Agaricomycotina</taxon>
        <taxon>Agaricomycetes</taxon>
        <taxon>Agaricomycetidae</taxon>
        <taxon>Agaricales</taxon>
        <taxon>Schizophyllaceae</taxon>
        <taxon>Schizophyllum</taxon>
    </lineage>
</organism>
<dbReference type="OMA" id="TTSPQCL"/>
<dbReference type="InterPro" id="IPR009057">
    <property type="entry name" value="Homeodomain-like_sf"/>
</dbReference>